<keyword evidence="8 12" id="KW-1133">Transmembrane helix</keyword>
<feature type="signal peptide" evidence="13">
    <location>
        <begin position="1"/>
        <end position="21"/>
    </location>
</feature>
<dbReference type="SMART" id="SM00369">
    <property type="entry name" value="LRR_TYP"/>
    <property type="match status" value="12"/>
</dbReference>
<dbReference type="Pfam" id="PF00560">
    <property type="entry name" value="LRR_1"/>
    <property type="match status" value="14"/>
</dbReference>
<dbReference type="InterPro" id="IPR003591">
    <property type="entry name" value="Leu-rich_rpt_typical-subtyp"/>
</dbReference>
<evidence type="ECO:0000256" key="2">
    <source>
        <dbReference type="ARBA" id="ARBA00009592"/>
    </source>
</evidence>
<dbReference type="Pfam" id="PF13516">
    <property type="entry name" value="LRR_6"/>
    <property type="match status" value="1"/>
</dbReference>
<comment type="subcellular location">
    <subcellularLocation>
        <location evidence="1">Cell membrane</location>
        <topology evidence="1">Single-pass type I membrane protein</topology>
    </subcellularLocation>
</comment>
<keyword evidence="4" id="KW-0433">Leucine-rich repeat</keyword>
<dbReference type="FunFam" id="3.80.10.10:FF:000299">
    <property type="entry name" value="Piriformospora indica-insensitive protein 2"/>
    <property type="match status" value="1"/>
</dbReference>
<dbReference type="InterPro" id="IPR046956">
    <property type="entry name" value="RLP23-like"/>
</dbReference>
<reference evidence="16 17" key="1">
    <citation type="submission" date="2024-02" db="EMBL/GenBank/DDBJ databases">
        <authorList>
            <person name="Vignale AGUSTIN F."/>
            <person name="Sosa J E."/>
            <person name="Modenutti C."/>
        </authorList>
    </citation>
    <scope>NUCLEOTIDE SEQUENCE [LARGE SCALE GENOMIC DNA]</scope>
</reference>
<evidence type="ECO:0000256" key="9">
    <source>
        <dbReference type="ARBA" id="ARBA00023136"/>
    </source>
</evidence>
<organism evidence="16 17">
    <name type="scientific">Ilex paraguariensis</name>
    <name type="common">yerba mate</name>
    <dbReference type="NCBI Taxonomy" id="185542"/>
    <lineage>
        <taxon>Eukaryota</taxon>
        <taxon>Viridiplantae</taxon>
        <taxon>Streptophyta</taxon>
        <taxon>Embryophyta</taxon>
        <taxon>Tracheophyta</taxon>
        <taxon>Spermatophyta</taxon>
        <taxon>Magnoliopsida</taxon>
        <taxon>eudicotyledons</taxon>
        <taxon>Gunneridae</taxon>
        <taxon>Pentapetalae</taxon>
        <taxon>asterids</taxon>
        <taxon>campanulids</taxon>
        <taxon>Aquifoliales</taxon>
        <taxon>Aquifoliaceae</taxon>
        <taxon>Ilex</taxon>
    </lineage>
</organism>
<name>A0ABC8URA3_9AQUA</name>
<dbReference type="AlphaFoldDB" id="A0ABC8URA3"/>
<feature type="domain" description="Leucine-rich repeat-containing N-terminal plant-type" evidence="14">
    <location>
        <begin position="36"/>
        <end position="73"/>
    </location>
</feature>
<evidence type="ECO:0000256" key="11">
    <source>
        <dbReference type="ARBA" id="ARBA00023180"/>
    </source>
</evidence>
<comment type="caution">
    <text evidence="16">The sequence shown here is derived from an EMBL/GenBank/DDBJ whole genome shotgun (WGS) entry which is preliminary data.</text>
</comment>
<evidence type="ECO:0000256" key="5">
    <source>
        <dbReference type="ARBA" id="ARBA00022692"/>
    </source>
</evidence>
<evidence type="ECO:0000256" key="8">
    <source>
        <dbReference type="ARBA" id="ARBA00022989"/>
    </source>
</evidence>
<dbReference type="GO" id="GO:0006952">
    <property type="term" value="P:defense response"/>
    <property type="evidence" value="ECO:0007669"/>
    <property type="project" value="UniProtKB-ARBA"/>
</dbReference>
<dbReference type="InterPro" id="IPR013210">
    <property type="entry name" value="LRR_N_plant-typ"/>
</dbReference>
<keyword evidence="5 12" id="KW-0812">Transmembrane</keyword>
<keyword evidence="17" id="KW-1185">Reference proteome</keyword>
<evidence type="ECO:0000256" key="7">
    <source>
        <dbReference type="ARBA" id="ARBA00022737"/>
    </source>
</evidence>
<dbReference type="InterPro" id="IPR032675">
    <property type="entry name" value="LRR_dom_sf"/>
</dbReference>
<evidence type="ECO:0000313" key="17">
    <source>
        <dbReference type="Proteomes" id="UP001642360"/>
    </source>
</evidence>
<accession>A0ABC8URA3</accession>
<feature type="chain" id="PRO_5044721042" description="Leucine-rich repeat-containing N-terminal plant-type domain-containing protein" evidence="13">
    <location>
        <begin position="22"/>
        <end position="1006"/>
    </location>
</feature>
<dbReference type="FunFam" id="3.80.10.10:FF:001347">
    <property type="entry name" value="LRR receptor-like serine/threonine-protein kinase GSO2"/>
    <property type="match status" value="1"/>
</dbReference>
<proteinExistence type="inferred from homology"/>
<keyword evidence="7" id="KW-0677">Repeat</keyword>
<evidence type="ECO:0000256" key="13">
    <source>
        <dbReference type="SAM" id="SignalP"/>
    </source>
</evidence>
<evidence type="ECO:0000256" key="10">
    <source>
        <dbReference type="ARBA" id="ARBA00023170"/>
    </source>
</evidence>
<dbReference type="Gene3D" id="3.80.10.10">
    <property type="entry name" value="Ribonuclease Inhibitor"/>
    <property type="match status" value="4"/>
</dbReference>
<dbReference type="Proteomes" id="UP001642360">
    <property type="component" value="Unassembled WGS sequence"/>
</dbReference>
<dbReference type="Pfam" id="PF08263">
    <property type="entry name" value="LRRNT_2"/>
    <property type="match status" value="1"/>
</dbReference>
<evidence type="ECO:0000256" key="3">
    <source>
        <dbReference type="ARBA" id="ARBA00022475"/>
    </source>
</evidence>
<evidence type="ECO:0000256" key="4">
    <source>
        <dbReference type="ARBA" id="ARBA00022614"/>
    </source>
</evidence>
<protein>
    <recommendedName>
        <fullName evidence="14">Leucine-rich repeat-containing N-terminal plant-type domain-containing protein</fullName>
    </recommendedName>
</protein>
<dbReference type="EMBL" id="CAUOFW020008700">
    <property type="protein sequence ID" value="CAK9183598.1"/>
    <property type="molecule type" value="Genomic_DNA"/>
</dbReference>
<gene>
    <name evidence="15" type="ORF">ILEXP_LOCUS4479</name>
    <name evidence="16" type="ORF">ILEXP_LOCUS53875</name>
</gene>
<evidence type="ECO:0000256" key="1">
    <source>
        <dbReference type="ARBA" id="ARBA00004251"/>
    </source>
</evidence>
<comment type="similarity">
    <text evidence="2">Belongs to the RLP family.</text>
</comment>
<dbReference type="PANTHER" id="PTHR48063">
    <property type="entry name" value="LRR RECEPTOR-LIKE KINASE"/>
    <property type="match status" value="1"/>
</dbReference>
<dbReference type="EMBL" id="CAUOFW020000820">
    <property type="protein sequence ID" value="CAK9137457.1"/>
    <property type="molecule type" value="Genomic_DNA"/>
</dbReference>
<keyword evidence="10" id="KW-0675">Receptor</keyword>
<evidence type="ECO:0000313" key="15">
    <source>
        <dbReference type="EMBL" id="CAK9137457.1"/>
    </source>
</evidence>
<feature type="transmembrane region" description="Helical" evidence="12">
    <location>
        <begin position="942"/>
        <end position="965"/>
    </location>
</feature>
<keyword evidence="11" id="KW-0325">Glycoprotein</keyword>
<evidence type="ECO:0000256" key="12">
    <source>
        <dbReference type="SAM" id="Phobius"/>
    </source>
</evidence>
<dbReference type="InterPro" id="IPR001611">
    <property type="entry name" value="Leu-rich_rpt"/>
</dbReference>
<sequence length="1006" mass="111274">MVTPTSVLVLLFAVLSMQGLGFSSCSTSYSNGSCIESERKALVKFRESLADQSNRLLSWIGEDCCKWNGVVCSEKTGHVIRLNLRNPTPLVMGGYENYRRSCLGGELSPSLLDLKHLRYLDLSRNYFSGTPIPEFLGSLENLRYLNLSNSEFGGKIPHRLGNLSSLNSLDFRGSFGLMADSLWWVSKLSSLKQLDMTGVNLGNATDWLQAINKLSSLVVLNLAFCYVLTIPPLSHVNFTTLASLDLSWNQIHSTMPLFLNNISGPVHLDLQGNHFYGPVPDTLGRLTSLTYIDLSINSFNASIPDSLGNLRSLVHLDLSLNEFQGNIPITLNNLCSLHVLDLSFNRFSGEIPSFAGTPIGCLKNLELLLLTWNSFHGSIPESFGTLSHLRELDVGGSHLNETVPLSIGQLSKLERLDISNNSFVGIVSEFHFSKLINLKELCISSNSFILNVSSEWIPPFQLRIIKAMSFNLGPQFPQWLQTQAHVERMIISNASISGTIPDWFEKVYSRIFVLDLSHNNLSGKLPKFVEYNPSDGDGISRRGIILKSNRFDGQLTPIPSDVYFIDISNNLLSGHIPPIQDAGSLTLEYLVLSNNYLSGEIPTFLCQVKSLQAIDLSKNQFSGRLPWCLGDLQQLKILDLTDNNLEGEIPSSLGSLRWLTSLHLHNNKFCGRLPLSLHNLTRLRIFDLSGNAFNDIIPPWIGENLNNLKFLSLQSNKFHGDIPLQLCWLSALQLLNVAHNSITGNIPLCFGNFTAMVVDHIADANGVSLDFSSGNYTGGYYQYNVIDSMKGTELQFTTTVPLIASIDLSNNDIDGEIPEELMDLFGLQSLNLAGNHLKGRIPEKIGNLKQLESLDLSRNEFSGSIPPSLSDLNFLSRLNLSFNNLSGRIPAGHQLQTLDDQSIYTGNSNLCGAPLSKGCLNGNPVDIHKPVDTEGGEGSVILWFYAGIGPGFLVGFLVVCGALYFKKSWRYAYLRLIENVCNRLLLASALTAARLRRKFHNVELRG</sequence>
<keyword evidence="6 13" id="KW-0732">Signal</keyword>
<keyword evidence="3" id="KW-1003">Cell membrane</keyword>
<dbReference type="FunFam" id="3.80.10.10:FF:000095">
    <property type="entry name" value="LRR receptor-like serine/threonine-protein kinase GSO1"/>
    <property type="match status" value="1"/>
</dbReference>
<dbReference type="PANTHER" id="PTHR48063:SF112">
    <property type="entry name" value="RECEPTOR LIKE PROTEIN 30-LIKE"/>
    <property type="match status" value="1"/>
</dbReference>
<evidence type="ECO:0000256" key="6">
    <source>
        <dbReference type="ARBA" id="ARBA00022729"/>
    </source>
</evidence>
<evidence type="ECO:0000259" key="14">
    <source>
        <dbReference type="Pfam" id="PF08263"/>
    </source>
</evidence>
<dbReference type="GO" id="GO:0051707">
    <property type="term" value="P:response to other organism"/>
    <property type="evidence" value="ECO:0007669"/>
    <property type="project" value="UniProtKB-ARBA"/>
</dbReference>
<dbReference type="SUPFAM" id="SSF52047">
    <property type="entry name" value="RNI-like"/>
    <property type="match status" value="2"/>
</dbReference>
<dbReference type="FunFam" id="3.80.10.10:FF:000111">
    <property type="entry name" value="LRR receptor-like serine/threonine-protein kinase ERECTA"/>
    <property type="match status" value="1"/>
</dbReference>
<dbReference type="SUPFAM" id="SSF52058">
    <property type="entry name" value="L domain-like"/>
    <property type="match status" value="1"/>
</dbReference>
<dbReference type="GO" id="GO:0005886">
    <property type="term" value="C:plasma membrane"/>
    <property type="evidence" value="ECO:0007669"/>
    <property type="project" value="UniProtKB-SubCell"/>
</dbReference>
<evidence type="ECO:0000313" key="16">
    <source>
        <dbReference type="EMBL" id="CAK9183598.1"/>
    </source>
</evidence>
<keyword evidence="9 12" id="KW-0472">Membrane</keyword>